<dbReference type="InterPro" id="IPR036291">
    <property type="entry name" value="NAD(P)-bd_dom_sf"/>
</dbReference>
<dbReference type="PANTHER" id="PTHR42760:SF121">
    <property type="entry name" value="3-OXOACYL-(ACYL-CARRIER-PROTEIN) REDUCTASE"/>
    <property type="match status" value="1"/>
</dbReference>
<gene>
    <name evidence="4" type="ORF">Clacol_009257</name>
</gene>
<comment type="caution">
    <text evidence="4">The sequence shown here is derived from an EMBL/GenBank/DDBJ whole genome shotgun (WGS) entry which is preliminary data.</text>
</comment>
<reference evidence="4" key="1">
    <citation type="submission" date="2021-10" db="EMBL/GenBank/DDBJ databases">
        <title>De novo Genome Assembly of Clathrus columnatus (Basidiomycota, Fungi) Using Illumina and Nanopore Sequence Data.</title>
        <authorList>
            <person name="Ogiso-Tanaka E."/>
            <person name="Itagaki H."/>
            <person name="Hosoya T."/>
            <person name="Hosaka K."/>
        </authorList>
    </citation>
    <scope>NUCLEOTIDE SEQUENCE</scope>
    <source>
        <strain evidence="4">MO-923</strain>
    </source>
</reference>
<dbReference type="PANTHER" id="PTHR42760">
    <property type="entry name" value="SHORT-CHAIN DEHYDROGENASES/REDUCTASES FAMILY MEMBER"/>
    <property type="match status" value="1"/>
</dbReference>
<dbReference type="PRINTS" id="PR00081">
    <property type="entry name" value="GDHRDH"/>
</dbReference>
<dbReference type="SUPFAM" id="SSF51735">
    <property type="entry name" value="NAD(P)-binding Rossmann-fold domains"/>
    <property type="match status" value="1"/>
</dbReference>
<evidence type="ECO:0008006" key="6">
    <source>
        <dbReference type="Google" id="ProtNLM"/>
    </source>
</evidence>
<dbReference type="FunFam" id="3.40.50.720:FF:000084">
    <property type="entry name" value="Short-chain dehydrogenase reductase"/>
    <property type="match status" value="1"/>
</dbReference>
<evidence type="ECO:0000313" key="5">
    <source>
        <dbReference type="Proteomes" id="UP001050691"/>
    </source>
</evidence>
<dbReference type="PROSITE" id="PS00061">
    <property type="entry name" value="ADH_SHORT"/>
    <property type="match status" value="1"/>
</dbReference>
<sequence length="268" mass="28745">MSIHSRVAIVTGAAKGIGRAIALRLARDGLNVVVNDLPKMRNELEDVTSEISAFKQQGLAVCGDVSNENEMKSLIASSVEKFGSLDVIKSSFKMISNAGIALTQPLIETYKSDSTMVVAPTEDWDRINKVNARGTFLAYKYAAIQMIKQGRGGRIVGASSIAGKQGFPEWGPYVASKFAVRGLTQTAAIELQKHGITVNAYCPGPVATQLLLDIAAHREAHGRGETPIPDWKPVEVDDIAGLVSFLVKEETKNITGQSFNVNAGALFD</sequence>
<dbReference type="Proteomes" id="UP001050691">
    <property type="component" value="Unassembled WGS sequence"/>
</dbReference>
<evidence type="ECO:0000256" key="2">
    <source>
        <dbReference type="ARBA" id="ARBA00022857"/>
    </source>
</evidence>
<organism evidence="4 5">
    <name type="scientific">Clathrus columnatus</name>
    <dbReference type="NCBI Taxonomy" id="1419009"/>
    <lineage>
        <taxon>Eukaryota</taxon>
        <taxon>Fungi</taxon>
        <taxon>Dikarya</taxon>
        <taxon>Basidiomycota</taxon>
        <taxon>Agaricomycotina</taxon>
        <taxon>Agaricomycetes</taxon>
        <taxon>Phallomycetidae</taxon>
        <taxon>Phallales</taxon>
        <taxon>Clathraceae</taxon>
        <taxon>Clathrus</taxon>
    </lineage>
</organism>
<dbReference type="InterPro" id="IPR020904">
    <property type="entry name" value="Sc_DH/Rdtase_CS"/>
</dbReference>
<dbReference type="PRINTS" id="PR00080">
    <property type="entry name" value="SDRFAMILY"/>
</dbReference>
<dbReference type="GO" id="GO:0016616">
    <property type="term" value="F:oxidoreductase activity, acting on the CH-OH group of donors, NAD or NADP as acceptor"/>
    <property type="evidence" value="ECO:0007669"/>
    <property type="project" value="TreeGrafter"/>
</dbReference>
<dbReference type="GO" id="GO:0006633">
    <property type="term" value="P:fatty acid biosynthetic process"/>
    <property type="evidence" value="ECO:0007669"/>
    <property type="project" value="TreeGrafter"/>
</dbReference>
<accession>A0AAV5AK03</accession>
<evidence type="ECO:0000256" key="1">
    <source>
        <dbReference type="ARBA" id="ARBA00006484"/>
    </source>
</evidence>
<dbReference type="Gene3D" id="3.40.50.720">
    <property type="entry name" value="NAD(P)-binding Rossmann-like Domain"/>
    <property type="match status" value="1"/>
</dbReference>
<comment type="similarity">
    <text evidence="1 3">Belongs to the short-chain dehydrogenases/reductases (SDR) family.</text>
</comment>
<dbReference type="GO" id="GO:0048038">
    <property type="term" value="F:quinone binding"/>
    <property type="evidence" value="ECO:0007669"/>
    <property type="project" value="TreeGrafter"/>
</dbReference>
<dbReference type="InterPro" id="IPR002347">
    <property type="entry name" value="SDR_fam"/>
</dbReference>
<protein>
    <recommendedName>
        <fullName evidence="6">NAD(P)-binding protein</fullName>
    </recommendedName>
</protein>
<dbReference type="AlphaFoldDB" id="A0AAV5AK03"/>
<dbReference type="Pfam" id="PF00106">
    <property type="entry name" value="adh_short"/>
    <property type="match status" value="1"/>
</dbReference>
<evidence type="ECO:0000313" key="4">
    <source>
        <dbReference type="EMBL" id="GJJ14987.1"/>
    </source>
</evidence>
<keyword evidence="5" id="KW-1185">Reference proteome</keyword>
<name>A0AAV5AK03_9AGAM</name>
<proteinExistence type="inferred from homology"/>
<dbReference type="EMBL" id="BPWL01000010">
    <property type="protein sequence ID" value="GJJ14987.1"/>
    <property type="molecule type" value="Genomic_DNA"/>
</dbReference>
<keyword evidence="2" id="KW-0521">NADP</keyword>
<evidence type="ECO:0000256" key="3">
    <source>
        <dbReference type="RuleBase" id="RU000363"/>
    </source>
</evidence>